<accession>A0A9P8J3F3</accession>
<dbReference type="Proteomes" id="UP000779574">
    <property type="component" value="Unassembled WGS sequence"/>
</dbReference>
<dbReference type="OrthoDB" id="3590765at2759"/>
<name>A0A9P8J3F3_AURME</name>
<reference evidence="1" key="2">
    <citation type="submission" date="2021-08" db="EMBL/GenBank/DDBJ databases">
        <authorList>
            <person name="Gostincar C."/>
            <person name="Sun X."/>
            <person name="Song Z."/>
            <person name="Gunde-Cimerman N."/>
        </authorList>
    </citation>
    <scope>NUCLEOTIDE SEQUENCE</scope>
    <source>
        <strain evidence="1">EXF-9911</strain>
    </source>
</reference>
<organism evidence="1 2">
    <name type="scientific">Aureobasidium melanogenum</name>
    <name type="common">Aureobasidium pullulans var. melanogenum</name>
    <dbReference type="NCBI Taxonomy" id="46634"/>
    <lineage>
        <taxon>Eukaryota</taxon>
        <taxon>Fungi</taxon>
        <taxon>Dikarya</taxon>
        <taxon>Ascomycota</taxon>
        <taxon>Pezizomycotina</taxon>
        <taxon>Dothideomycetes</taxon>
        <taxon>Dothideomycetidae</taxon>
        <taxon>Dothideales</taxon>
        <taxon>Saccotheciaceae</taxon>
        <taxon>Aureobasidium</taxon>
    </lineage>
</organism>
<dbReference type="EMBL" id="JAHFXF010000687">
    <property type="protein sequence ID" value="KAG9683772.1"/>
    <property type="molecule type" value="Genomic_DNA"/>
</dbReference>
<feature type="non-terminal residue" evidence="1">
    <location>
        <position position="454"/>
    </location>
</feature>
<evidence type="ECO:0000313" key="1">
    <source>
        <dbReference type="EMBL" id="KAG9683772.1"/>
    </source>
</evidence>
<dbReference type="AlphaFoldDB" id="A0A9P8J3F3"/>
<gene>
    <name evidence="1" type="ORF">KCU76_g12878</name>
</gene>
<reference evidence="1" key="1">
    <citation type="journal article" date="2021" name="J Fungi (Basel)">
        <title>Virulence traits and population genomics of the black yeast Aureobasidium melanogenum.</title>
        <authorList>
            <person name="Cernosa A."/>
            <person name="Sun X."/>
            <person name="Gostincar C."/>
            <person name="Fang C."/>
            <person name="Gunde-Cimerman N."/>
            <person name="Song Z."/>
        </authorList>
    </citation>
    <scope>NUCLEOTIDE SEQUENCE</scope>
    <source>
        <strain evidence="1">EXF-9911</strain>
    </source>
</reference>
<proteinExistence type="predicted"/>
<sequence>MVFGLRDLHGVTTNIARLNWIFTLPSVRSYHLASVTMSPLVGAQPFHVMGMQNLSIGRALSPLHTGYDGSTMVKGTGWSLPSGAYTARQIVEGCAPLLETVLHHLGPLPPDQHSAREMLLDNLASNLALGTRESSLEIPAKDASRKEFAAQAVKIGKTLVTYARETKDVFFDPDYAIRSPCEGHLLKPAVALLMFGPRSLGHLMQIYNEYLHQMKSVVGSALSLLAPDLAAENAYGFQYKHGVILPAAVVGGQSLRLLCYIPAILDHTTPEVSFEYEFADYYTAPRIEVPQPSQCLRDVQDQLLVSKASQHGLIDCSFAIHRDTDSKSASRILHLRMSYANGKCSSVDVGQISRGWRYSYKASSQSSKPVSSTAVVTIHAAADFLANSGFDGLITDKQGGVHLIQCSNKLELLACLGAIYPDNIIILDQGATLEDTEGVGQSLPGEPRFVLQTV</sequence>
<evidence type="ECO:0000313" key="2">
    <source>
        <dbReference type="Proteomes" id="UP000779574"/>
    </source>
</evidence>
<protein>
    <submittedName>
        <fullName evidence="1">Uncharacterized protein</fullName>
    </submittedName>
</protein>
<comment type="caution">
    <text evidence="1">The sequence shown here is derived from an EMBL/GenBank/DDBJ whole genome shotgun (WGS) entry which is preliminary data.</text>
</comment>